<proteinExistence type="predicted"/>
<keyword evidence="3" id="KW-1185">Reference proteome</keyword>
<dbReference type="RefSeq" id="WP_239529963.1">
    <property type="nucleotide sequence ID" value="NZ_CBCRXA010000009.1"/>
</dbReference>
<dbReference type="Proteomes" id="UP000823201">
    <property type="component" value="Unassembled WGS sequence"/>
</dbReference>
<dbReference type="InterPro" id="IPR023387">
    <property type="entry name" value="DUF1653-like_dom"/>
</dbReference>
<evidence type="ECO:0000313" key="2">
    <source>
        <dbReference type="EMBL" id="MBM7657898.1"/>
    </source>
</evidence>
<organism evidence="2 3">
    <name type="scientific">Sporolactobacillus spathodeae</name>
    <dbReference type="NCBI Taxonomy" id="1465502"/>
    <lineage>
        <taxon>Bacteria</taxon>
        <taxon>Bacillati</taxon>
        <taxon>Bacillota</taxon>
        <taxon>Bacilli</taxon>
        <taxon>Bacillales</taxon>
        <taxon>Sporolactobacillaceae</taxon>
        <taxon>Sporolactobacillus</taxon>
    </lineage>
</organism>
<protein>
    <recommendedName>
        <fullName evidence="1">DUF1653 domain-containing protein</fullName>
    </recommendedName>
</protein>
<accession>A0ABS2Q821</accession>
<gene>
    <name evidence="2" type="ORF">JOC27_001348</name>
</gene>
<reference evidence="2 3" key="1">
    <citation type="submission" date="2021-01" db="EMBL/GenBank/DDBJ databases">
        <title>Genomic Encyclopedia of Type Strains, Phase IV (KMG-IV): sequencing the most valuable type-strain genomes for metagenomic binning, comparative biology and taxonomic classification.</title>
        <authorList>
            <person name="Goeker M."/>
        </authorList>
    </citation>
    <scope>NUCLEOTIDE SEQUENCE [LARGE SCALE GENOMIC DNA]</scope>
    <source>
        <strain evidence="2 3">DSM 100968</strain>
    </source>
</reference>
<dbReference type="EMBL" id="JAFBEV010000009">
    <property type="protein sequence ID" value="MBM7657898.1"/>
    <property type="molecule type" value="Genomic_DNA"/>
</dbReference>
<name>A0ABS2Q821_9BACL</name>
<sequence>MRKLISRSLYRHFKGHLYYVIDVAQDSESEKEMVIYQALYGENKLWVRPKAMFLSEVEAGKENPTGQKYRFEPYGN</sequence>
<evidence type="ECO:0000313" key="3">
    <source>
        <dbReference type="Proteomes" id="UP000823201"/>
    </source>
</evidence>
<dbReference type="Pfam" id="PF07866">
    <property type="entry name" value="DUF1653"/>
    <property type="match status" value="1"/>
</dbReference>
<evidence type="ECO:0000259" key="1">
    <source>
        <dbReference type="Pfam" id="PF07866"/>
    </source>
</evidence>
<dbReference type="InterPro" id="IPR037135">
    <property type="entry name" value="DUF1653-like_dom_sf"/>
</dbReference>
<comment type="caution">
    <text evidence="2">The sequence shown here is derived from an EMBL/GenBank/DDBJ whole genome shotgun (WGS) entry which is preliminary data.</text>
</comment>
<dbReference type="Gene3D" id="2.30.30.320">
    <property type="entry name" value="DUF1653-like domain"/>
    <property type="match status" value="1"/>
</dbReference>
<feature type="domain" description="DUF1653" evidence="1">
    <location>
        <begin position="9"/>
        <end position="72"/>
    </location>
</feature>